<reference evidence="6 7" key="2">
    <citation type="submission" date="2019-03" db="EMBL/GenBank/DDBJ databases">
        <title>Genomic Encyclopedia of Type Strains, Phase IV (KMG-IV): sequencing the most valuable type-strain genomes for metagenomic binning, comparative biology and taxonomic classification.</title>
        <authorList>
            <person name="Goeker M."/>
        </authorList>
    </citation>
    <scope>NUCLEOTIDE SEQUENCE [LARGE SCALE GENOMIC DNA]</scope>
    <source>
        <strain evidence="6 7">DSM 103426</strain>
    </source>
</reference>
<dbReference type="SUPFAM" id="SSF46689">
    <property type="entry name" value="Homeodomain-like"/>
    <property type="match status" value="2"/>
</dbReference>
<keyword evidence="1" id="KW-0805">Transcription regulation</keyword>
<dbReference type="EMBL" id="BHEO01000002">
    <property type="protein sequence ID" value="GBU03514.1"/>
    <property type="molecule type" value="Genomic_DNA"/>
</dbReference>
<dbReference type="GO" id="GO:0003700">
    <property type="term" value="F:DNA-binding transcription factor activity"/>
    <property type="evidence" value="ECO:0007669"/>
    <property type="project" value="InterPro"/>
</dbReference>
<comment type="caution">
    <text evidence="6">The sequence shown here is derived from an EMBL/GenBank/DDBJ whole genome shotgun (WGS) entry which is preliminary data.</text>
</comment>
<reference evidence="5 8" key="1">
    <citation type="journal article" date="2018" name="Int. J. Syst. Evol. Microbiol.">
        <title>Draft Genome Sequence of Faecalimonas umbilicata JCM 30896T, an Acetate-Producing Bacterium Isolated from Human Feces.</title>
        <authorList>
            <person name="Sakamoto M."/>
            <person name="Ikeyama N."/>
            <person name="Yuki M."/>
            <person name="Ohkuma M."/>
        </authorList>
    </citation>
    <scope>NUCLEOTIDE SEQUENCE [LARGE SCALE GENOMIC DNA]</scope>
    <source>
        <strain evidence="5 8">EGH7</strain>
    </source>
</reference>
<evidence type="ECO:0000313" key="7">
    <source>
        <dbReference type="Proteomes" id="UP000294613"/>
    </source>
</evidence>
<evidence type="ECO:0000256" key="1">
    <source>
        <dbReference type="ARBA" id="ARBA00023015"/>
    </source>
</evidence>
<keyword evidence="8" id="KW-1185">Reference proteome</keyword>
<dbReference type="EMBL" id="SLZV01000048">
    <property type="protein sequence ID" value="TCS59943.1"/>
    <property type="molecule type" value="Genomic_DNA"/>
</dbReference>
<keyword evidence="3" id="KW-0804">Transcription</keyword>
<gene>
    <name evidence="6" type="ORF">EDD74_1484</name>
    <name evidence="5" type="ORF">FAEUMB_00550</name>
</gene>
<dbReference type="InterPro" id="IPR018062">
    <property type="entry name" value="HTH_AraC-typ_CS"/>
</dbReference>
<dbReference type="AlphaFoldDB" id="A0A4R3J555"/>
<name>A0A4R3J555_9FIRM</name>
<dbReference type="Proteomes" id="UP000294613">
    <property type="component" value="Unassembled WGS sequence"/>
</dbReference>
<dbReference type="InterPro" id="IPR009057">
    <property type="entry name" value="Homeodomain-like_sf"/>
</dbReference>
<proteinExistence type="predicted"/>
<organism evidence="6 7">
    <name type="scientific">Faecalimonas umbilicata</name>
    <dbReference type="NCBI Taxonomy" id="1912855"/>
    <lineage>
        <taxon>Bacteria</taxon>
        <taxon>Bacillati</taxon>
        <taxon>Bacillota</taxon>
        <taxon>Clostridia</taxon>
        <taxon>Lachnospirales</taxon>
        <taxon>Lachnospiraceae</taxon>
        <taxon>Faecalimonas</taxon>
    </lineage>
</organism>
<evidence type="ECO:0000313" key="6">
    <source>
        <dbReference type="EMBL" id="TCS59943.1"/>
    </source>
</evidence>
<evidence type="ECO:0000256" key="3">
    <source>
        <dbReference type="ARBA" id="ARBA00023163"/>
    </source>
</evidence>
<dbReference type="Pfam" id="PF12833">
    <property type="entry name" value="HTH_18"/>
    <property type="match status" value="1"/>
</dbReference>
<dbReference type="PROSITE" id="PS01124">
    <property type="entry name" value="HTH_ARAC_FAMILY_2"/>
    <property type="match status" value="1"/>
</dbReference>
<evidence type="ECO:0000256" key="2">
    <source>
        <dbReference type="ARBA" id="ARBA00023125"/>
    </source>
</evidence>
<dbReference type="Proteomes" id="UP000702954">
    <property type="component" value="Unassembled WGS sequence"/>
</dbReference>
<protein>
    <submittedName>
        <fullName evidence="6">Helix-turn-helix protein</fullName>
    </submittedName>
</protein>
<dbReference type="PANTHER" id="PTHR43280:SF28">
    <property type="entry name" value="HTH-TYPE TRANSCRIPTIONAL ACTIVATOR RHAS"/>
    <property type="match status" value="1"/>
</dbReference>
<accession>A0A4R3J555</accession>
<dbReference type="PANTHER" id="PTHR43280">
    <property type="entry name" value="ARAC-FAMILY TRANSCRIPTIONAL REGULATOR"/>
    <property type="match status" value="1"/>
</dbReference>
<sequence length="408" mass="47450">MKTHEELVQTARVLHKALKVDLTIYDGDRNCIVKFTKNPYPEELCGKLWEHPEKMWKHLGKAKEDSVSYQYFPEFYLVCMNLKVIEEDESYYLSAGPFLTEHYSEQLVLKILHSQKLSLSRKGKYELLYSQLPYFSNRAKTMADVLSYLIKVCPEWKQIPVIYEEMPGQEECVKETRREREGLLEKTDILLNYETERRWRAAVEQGDFQMARRGISQMSKGEFFYRTPDNPLRSQKNLLFTVNTICRIAAVDGGADVVRVHEISDLFAIRIEQARSGLETTMLEEEMLRAYCQIVMETKTRGHSAPVAKAIQYMYAHFDQPLTMEKIAEAIHFSPGYLSRTFKAEMRVTVGEYLNRLRIEKAEGILKTGDFPVMEVAIMTGFSSYAKFSVEFKKYTGKTAREYMAAIH</sequence>
<keyword evidence="2" id="KW-0238">DNA-binding</keyword>
<feature type="domain" description="HTH araC/xylS-type" evidence="4">
    <location>
        <begin position="308"/>
        <end position="406"/>
    </location>
</feature>
<dbReference type="RefSeq" id="WP_008976965.1">
    <property type="nucleotide sequence ID" value="NZ_BHEO01000002.1"/>
</dbReference>
<dbReference type="InterPro" id="IPR018060">
    <property type="entry name" value="HTH_AraC"/>
</dbReference>
<evidence type="ECO:0000313" key="8">
    <source>
        <dbReference type="Proteomes" id="UP000702954"/>
    </source>
</evidence>
<evidence type="ECO:0000313" key="5">
    <source>
        <dbReference type="EMBL" id="GBU03514.1"/>
    </source>
</evidence>
<dbReference type="Gene3D" id="1.10.10.60">
    <property type="entry name" value="Homeodomain-like"/>
    <property type="match status" value="2"/>
</dbReference>
<dbReference type="GO" id="GO:0043565">
    <property type="term" value="F:sequence-specific DNA binding"/>
    <property type="evidence" value="ECO:0007669"/>
    <property type="project" value="InterPro"/>
</dbReference>
<dbReference type="PROSITE" id="PS00041">
    <property type="entry name" value="HTH_ARAC_FAMILY_1"/>
    <property type="match status" value="1"/>
</dbReference>
<evidence type="ECO:0000259" key="4">
    <source>
        <dbReference type="PROSITE" id="PS01124"/>
    </source>
</evidence>
<dbReference type="SMART" id="SM00342">
    <property type="entry name" value="HTH_ARAC"/>
    <property type="match status" value="1"/>
</dbReference>